<comment type="caution">
    <text evidence="3">The sequence shown here is derived from an EMBL/GenBank/DDBJ whole genome shotgun (WGS) entry which is preliminary data.</text>
</comment>
<evidence type="ECO:0000259" key="2">
    <source>
        <dbReference type="Pfam" id="PF16927"/>
    </source>
</evidence>
<feature type="transmembrane region" description="Helical" evidence="1">
    <location>
        <begin position="64"/>
        <end position="87"/>
    </location>
</feature>
<accession>A0A2H0APS9</accession>
<dbReference type="AlphaFoldDB" id="A0A2H0APS9"/>
<evidence type="ECO:0000313" key="4">
    <source>
        <dbReference type="Proteomes" id="UP000230007"/>
    </source>
</evidence>
<feature type="transmembrane region" description="Helical" evidence="1">
    <location>
        <begin position="6"/>
        <end position="24"/>
    </location>
</feature>
<keyword evidence="1" id="KW-0812">Transmembrane</keyword>
<reference evidence="3 4" key="1">
    <citation type="submission" date="2017-09" db="EMBL/GenBank/DDBJ databases">
        <title>Depth-based differentiation of microbial function through sediment-hosted aquifers and enrichment of novel symbionts in the deep terrestrial subsurface.</title>
        <authorList>
            <person name="Probst A.J."/>
            <person name="Ladd B."/>
            <person name="Jarett J.K."/>
            <person name="Geller-Mcgrath D.E."/>
            <person name="Sieber C.M."/>
            <person name="Emerson J.B."/>
            <person name="Anantharaman K."/>
            <person name="Thomas B.C."/>
            <person name="Malmstrom R."/>
            <person name="Stieglmeier M."/>
            <person name="Klingl A."/>
            <person name="Woyke T."/>
            <person name="Ryan C.M."/>
            <person name="Banfield J.F."/>
        </authorList>
    </citation>
    <scope>NUCLEOTIDE SEQUENCE [LARGE SCALE GENOMIC DNA]</scope>
    <source>
        <strain evidence="3">CG23_combo_of_CG06-09_8_20_14_all_42_19</strain>
    </source>
</reference>
<feature type="non-terminal residue" evidence="3">
    <location>
        <position position="261"/>
    </location>
</feature>
<evidence type="ECO:0000256" key="1">
    <source>
        <dbReference type="SAM" id="Phobius"/>
    </source>
</evidence>
<protein>
    <recommendedName>
        <fullName evidence="2">Histidine kinase N-terminal 7TM region domain-containing protein</fullName>
    </recommendedName>
</protein>
<feature type="transmembrane region" description="Helical" evidence="1">
    <location>
        <begin position="135"/>
        <end position="154"/>
    </location>
</feature>
<dbReference type="EMBL" id="PCSK01000003">
    <property type="protein sequence ID" value="PIP46608.1"/>
    <property type="molecule type" value="Genomic_DNA"/>
</dbReference>
<name>A0A2H0APS9_9BACT</name>
<proteinExistence type="predicted"/>
<feature type="domain" description="Histidine kinase N-terminal 7TM region" evidence="2">
    <location>
        <begin position="10"/>
        <end position="222"/>
    </location>
</feature>
<gene>
    <name evidence="3" type="ORF">COX15_00115</name>
</gene>
<feature type="transmembrane region" description="Helical" evidence="1">
    <location>
        <begin position="166"/>
        <end position="189"/>
    </location>
</feature>
<keyword evidence="1" id="KW-1133">Transmembrane helix</keyword>
<dbReference type="InterPro" id="IPR031621">
    <property type="entry name" value="HisKA_7TM"/>
</dbReference>
<feature type="transmembrane region" description="Helical" evidence="1">
    <location>
        <begin position="31"/>
        <end position="52"/>
    </location>
</feature>
<dbReference type="Pfam" id="PF16927">
    <property type="entry name" value="HisKA_7TM"/>
    <property type="match status" value="1"/>
</dbReference>
<feature type="transmembrane region" description="Helical" evidence="1">
    <location>
        <begin position="195"/>
        <end position="214"/>
    </location>
</feature>
<dbReference type="Proteomes" id="UP000230007">
    <property type="component" value="Unassembled WGS sequence"/>
</dbReference>
<keyword evidence="1" id="KW-0472">Membrane</keyword>
<feature type="transmembrane region" description="Helical" evidence="1">
    <location>
        <begin position="94"/>
        <end position="115"/>
    </location>
</feature>
<evidence type="ECO:0000313" key="3">
    <source>
        <dbReference type="EMBL" id="PIP46608.1"/>
    </source>
</evidence>
<organism evidence="3 4">
    <name type="scientific">Candidatus Colwellbacteria bacterium CG23_combo_of_CG06-09_8_20_14_all_42_19</name>
    <dbReference type="NCBI Taxonomy" id="1974541"/>
    <lineage>
        <taxon>Bacteria</taxon>
        <taxon>Candidatus Colwelliibacteriota</taxon>
    </lineage>
</organism>
<feature type="transmembrane region" description="Helical" evidence="1">
    <location>
        <begin position="226"/>
        <end position="244"/>
    </location>
</feature>
<sequence length="261" mass="29481">MNFFALSGIFSGVAMLSLTIIVLLHDYKSRLNVAYSLFLISTSWWCLSIYFIAQATTVGEAFFWWRIAHIGVILIPITFLNFVYVFLKLPSRKAIIVSYLIGILFLIANTTPYFISNMRWVFDSFYYDSPPGPLYIPFVAFFGIIVFYGTYLLYRGYHKASGNAKGPIATVLFVYSVSFLGGSLAYLPVFGVDVHPAPGTFVIAFGAPAIFYAITRYRLFNIKLVITELTTITTWGLFLTRIIFMKDLNSVWVDALVLLTA</sequence>